<dbReference type="FunFam" id="1.20.1050.10:FF:000012">
    <property type="entry name" value="Tau class glutathione S-transferase"/>
    <property type="match status" value="2"/>
</dbReference>
<evidence type="ECO:0000313" key="6">
    <source>
        <dbReference type="EMBL" id="KAB5545110.1"/>
    </source>
</evidence>
<dbReference type="Pfam" id="PF00043">
    <property type="entry name" value="GST_C"/>
    <property type="match status" value="1"/>
</dbReference>
<dbReference type="InterPro" id="IPR045074">
    <property type="entry name" value="GST_C_Tau"/>
</dbReference>
<feature type="domain" description="GST N-terminal" evidence="4">
    <location>
        <begin position="5"/>
        <end position="84"/>
    </location>
</feature>
<proteinExistence type="predicted"/>
<reference evidence="7" key="1">
    <citation type="journal article" date="2019" name="Gigascience">
        <title>De novo genome assembly of the endangered Acer yangbiense, a plant species with extremely small populations endemic to Yunnan Province, China.</title>
        <authorList>
            <person name="Yang J."/>
            <person name="Wariss H.M."/>
            <person name="Tao L."/>
            <person name="Zhang R."/>
            <person name="Yun Q."/>
            <person name="Hollingsworth P."/>
            <person name="Dao Z."/>
            <person name="Luo G."/>
            <person name="Guo H."/>
            <person name="Ma Y."/>
            <person name="Sun W."/>
        </authorList>
    </citation>
    <scope>NUCLEOTIDE SEQUENCE [LARGE SCALE GENOMIC DNA]</scope>
    <source>
        <strain evidence="7">cv. br00</strain>
    </source>
</reference>
<dbReference type="Gene3D" id="1.20.1050.10">
    <property type="match status" value="2"/>
</dbReference>
<evidence type="ECO:0000259" key="5">
    <source>
        <dbReference type="PROSITE" id="PS50405"/>
    </source>
</evidence>
<organism evidence="6 7">
    <name type="scientific">Salix brachista</name>
    <dbReference type="NCBI Taxonomy" id="2182728"/>
    <lineage>
        <taxon>Eukaryota</taxon>
        <taxon>Viridiplantae</taxon>
        <taxon>Streptophyta</taxon>
        <taxon>Embryophyta</taxon>
        <taxon>Tracheophyta</taxon>
        <taxon>Spermatophyta</taxon>
        <taxon>Magnoliopsida</taxon>
        <taxon>eudicotyledons</taxon>
        <taxon>Gunneridae</taxon>
        <taxon>Pentapetalae</taxon>
        <taxon>rosids</taxon>
        <taxon>fabids</taxon>
        <taxon>Malpighiales</taxon>
        <taxon>Salicaceae</taxon>
        <taxon>Saliceae</taxon>
        <taxon>Salix</taxon>
    </lineage>
</organism>
<dbReference type="EMBL" id="VDCV01000008">
    <property type="protein sequence ID" value="KAB5545110.1"/>
    <property type="molecule type" value="Genomic_DNA"/>
</dbReference>
<feature type="domain" description="GST C-terminal" evidence="5">
    <location>
        <begin position="89"/>
        <end position="214"/>
    </location>
</feature>
<keyword evidence="7" id="KW-1185">Reference proteome</keyword>
<dbReference type="GO" id="GO:0004364">
    <property type="term" value="F:glutathione transferase activity"/>
    <property type="evidence" value="ECO:0007669"/>
    <property type="project" value="UniProtKB-EC"/>
</dbReference>
<feature type="domain" description="GST C-terminal" evidence="5">
    <location>
        <begin position="351"/>
        <end position="486"/>
    </location>
</feature>
<dbReference type="PANTHER" id="PTHR11260:SF474">
    <property type="entry name" value="GLUTATHIONE TRANSFERASE"/>
    <property type="match status" value="1"/>
</dbReference>
<dbReference type="SUPFAM" id="SSF52833">
    <property type="entry name" value="Thioredoxin-like"/>
    <property type="match status" value="2"/>
</dbReference>
<evidence type="ECO:0000259" key="4">
    <source>
        <dbReference type="PROSITE" id="PS50404"/>
    </source>
</evidence>
<dbReference type="SFLD" id="SFLDG00358">
    <property type="entry name" value="Main_(cytGST)"/>
    <property type="match status" value="2"/>
</dbReference>
<name>A0A5N5LR15_9ROSI</name>
<dbReference type="InterPro" id="IPR004045">
    <property type="entry name" value="Glutathione_S-Trfase_N"/>
</dbReference>
<dbReference type="InterPro" id="IPR040079">
    <property type="entry name" value="Glutathione_S-Trfase"/>
</dbReference>
<comment type="catalytic activity">
    <reaction evidence="3">
        <text>RX + glutathione = an S-substituted glutathione + a halide anion + H(+)</text>
        <dbReference type="Rhea" id="RHEA:16437"/>
        <dbReference type="ChEBI" id="CHEBI:15378"/>
        <dbReference type="ChEBI" id="CHEBI:16042"/>
        <dbReference type="ChEBI" id="CHEBI:17792"/>
        <dbReference type="ChEBI" id="CHEBI:57925"/>
        <dbReference type="ChEBI" id="CHEBI:90779"/>
        <dbReference type="EC" id="2.5.1.18"/>
    </reaction>
</comment>
<dbReference type="FunFam" id="3.40.30.10:FF:000014">
    <property type="entry name" value="Tau class glutathione S-transferase"/>
    <property type="match status" value="1"/>
</dbReference>
<dbReference type="GO" id="GO:0005737">
    <property type="term" value="C:cytoplasm"/>
    <property type="evidence" value="ECO:0007669"/>
    <property type="project" value="TreeGrafter"/>
</dbReference>
<dbReference type="SFLD" id="SFLDS00019">
    <property type="entry name" value="Glutathione_Transferase_(cytos"/>
    <property type="match status" value="2"/>
</dbReference>
<keyword evidence="2" id="KW-0808">Transferase</keyword>
<dbReference type="GO" id="GO:0006749">
    <property type="term" value="P:glutathione metabolic process"/>
    <property type="evidence" value="ECO:0007669"/>
    <property type="project" value="InterPro"/>
</dbReference>
<dbReference type="Proteomes" id="UP000326939">
    <property type="component" value="Chromosome 8"/>
</dbReference>
<accession>A0A5N5LR15</accession>
<dbReference type="Gene3D" id="3.40.30.10">
    <property type="entry name" value="Glutaredoxin"/>
    <property type="match status" value="2"/>
</dbReference>
<dbReference type="InterPro" id="IPR045073">
    <property type="entry name" value="Omega/Tau-like"/>
</dbReference>
<comment type="caution">
    <text evidence="6">The sequence shown here is derived from an EMBL/GenBank/DDBJ whole genome shotgun (WGS) entry which is preliminary data.</text>
</comment>
<dbReference type="InterPro" id="IPR004046">
    <property type="entry name" value="GST_C"/>
</dbReference>
<gene>
    <name evidence="6" type="ORF">DKX38_013222</name>
</gene>
<dbReference type="EC" id="2.5.1.18" evidence="1"/>
<evidence type="ECO:0000256" key="1">
    <source>
        <dbReference type="ARBA" id="ARBA00012452"/>
    </source>
</evidence>
<dbReference type="SUPFAM" id="SSF47616">
    <property type="entry name" value="GST C-terminal domain-like"/>
    <property type="match status" value="2"/>
</dbReference>
<dbReference type="Pfam" id="PF02798">
    <property type="entry name" value="GST_N"/>
    <property type="match status" value="2"/>
</dbReference>
<dbReference type="InterPro" id="IPR036282">
    <property type="entry name" value="Glutathione-S-Trfase_C_sf"/>
</dbReference>
<dbReference type="InterPro" id="IPR010987">
    <property type="entry name" value="Glutathione-S-Trfase_C-like"/>
</dbReference>
<dbReference type="AlphaFoldDB" id="A0A5N5LR15"/>
<dbReference type="InterPro" id="IPR036249">
    <property type="entry name" value="Thioredoxin-like_sf"/>
</dbReference>
<dbReference type="PROSITE" id="PS50405">
    <property type="entry name" value="GST_CTER"/>
    <property type="match status" value="2"/>
</dbReference>
<evidence type="ECO:0000313" key="7">
    <source>
        <dbReference type="Proteomes" id="UP000326939"/>
    </source>
</evidence>
<dbReference type="CDD" id="cd03185">
    <property type="entry name" value="GST_C_Tau"/>
    <property type="match status" value="2"/>
</dbReference>
<dbReference type="CDD" id="cd03058">
    <property type="entry name" value="GST_N_Tau"/>
    <property type="match status" value="1"/>
</dbReference>
<sequence>MANTEHVKLLGFWASPFVRRVEWALKLKGVDYEYIEEDIFNKSSQLLELNPAYKLVPVFVHGERVIAESFVILEYIDETWKQCPLMPQDPHERAMARFWSKFAEEKILSASWKSMCSLGEEKEKAAKLTVDAVEKIEEELKGKRFFGGESIGYLDIAVGWMSYWLPIWEEVGSMKILDPLQFPALTLWMRNFLEHPVTFGEQNTEKEAHKMLSYSVDHGINIIDAAEAATVAFDGANRKQLLHSDFASWKSNITDNNRYISHLCIYIKELKKQLRNQEVATKVEWALKLKGVDYEYIEEDIFNKSSQLIELNPVHKAVPVLVHGEKVIAESFVILEYIDETWKQCPLMPQDPHERAMARFWSKFAEEKMSAPWTAMCSVGEEKEKAAKLTVDALEKIEGELKGKRFFGGESIGYSDIALGWMSYWLPIWEEVGSLKIVDPLQFPALTSWMRNFLEHPVIKENLPPRDKMIIYFQNQRQELTSRPRG</sequence>
<dbReference type="PANTHER" id="PTHR11260">
    <property type="entry name" value="GLUTATHIONE S-TRANSFERASE, GST, SUPERFAMILY, GST DOMAIN CONTAINING"/>
    <property type="match status" value="1"/>
</dbReference>
<dbReference type="PROSITE" id="PS50404">
    <property type="entry name" value="GST_NTER"/>
    <property type="match status" value="2"/>
</dbReference>
<feature type="domain" description="GST N-terminal" evidence="4">
    <location>
        <begin position="267"/>
        <end position="346"/>
    </location>
</feature>
<evidence type="ECO:0000256" key="2">
    <source>
        <dbReference type="ARBA" id="ARBA00022679"/>
    </source>
</evidence>
<dbReference type="SFLD" id="SFLDG01152">
    <property type="entry name" value="Main.3:_Omega-_and_Tau-like"/>
    <property type="match status" value="2"/>
</dbReference>
<evidence type="ECO:0000256" key="3">
    <source>
        <dbReference type="ARBA" id="ARBA00047960"/>
    </source>
</evidence>
<protein>
    <recommendedName>
        <fullName evidence="1">glutathione transferase</fullName>
        <ecNumber evidence="1">2.5.1.18</ecNumber>
    </recommendedName>
</protein>